<dbReference type="KEGG" id="pte:PTT_15626"/>
<keyword evidence="4" id="KW-1185">Reference proteome</keyword>
<dbReference type="OrthoDB" id="2831684at2759"/>
<dbReference type="SUPFAM" id="SSF51197">
    <property type="entry name" value="Clavaminate synthase-like"/>
    <property type="match status" value="1"/>
</dbReference>
<name>E3S0M3_PYRTT</name>
<dbReference type="Pfam" id="PF16862">
    <property type="entry name" value="Glyco_hydro_79C"/>
    <property type="match status" value="1"/>
</dbReference>
<accession>E3S0M3</accession>
<evidence type="ECO:0000313" key="3">
    <source>
        <dbReference type="EMBL" id="EFQ88483.1"/>
    </source>
</evidence>
<proteinExistence type="predicted"/>
<organism evidence="4">
    <name type="scientific">Pyrenophora teres f. teres (strain 0-1)</name>
    <name type="common">Barley net blotch fungus</name>
    <name type="synonym">Drechslera teres f. teres</name>
    <dbReference type="NCBI Taxonomy" id="861557"/>
    <lineage>
        <taxon>Eukaryota</taxon>
        <taxon>Fungi</taxon>
        <taxon>Dikarya</taxon>
        <taxon>Ascomycota</taxon>
        <taxon>Pezizomycotina</taxon>
        <taxon>Dothideomycetes</taxon>
        <taxon>Pleosporomycetidae</taxon>
        <taxon>Pleosporales</taxon>
        <taxon>Pleosporineae</taxon>
        <taxon>Pleosporaceae</taxon>
        <taxon>Pyrenophora</taxon>
    </lineage>
</organism>
<dbReference type="HOGENOM" id="CLU_320328_0_0_1"/>
<dbReference type="EMBL" id="GL536346">
    <property type="protein sequence ID" value="EFQ88483.1"/>
    <property type="molecule type" value="Genomic_DNA"/>
</dbReference>
<evidence type="ECO:0000256" key="1">
    <source>
        <dbReference type="SAM" id="SignalP"/>
    </source>
</evidence>
<reference evidence="3 4" key="1">
    <citation type="journal article" date="2010" name="Genome Biol.">
        <title>A first genome assembly of the barley fungal pathogen Pyrenophora teres f. teres.</title>
        <authorList>
            <person name="Ellwood S.R."/>
            <person name="Liu Z."/>
            <person name="Syme R.A."/>
            <person name="Lai Z."/>
            <person name="Hane J.K."/>
            <person name="Keiper F."/>
            <person name="Moffat C.S."/>
            <person name="Oliver R.P."/>
            <person name="Friesen T.L."/>
        </authorList>
    </citation>
    <scope>NUCLEOTIDE SEQUENCE [LARGE SCALE GENOMIC DNA]</scope>
    <source>
        <strain evidence="3 4">0-1</strain>
    </source>
</reference>
<dbReference type="eggNOG" id="ENOG502S7XI">
    <property type="taxonomic scope" value="Eukaryota"/>
</dbReference>
<evidence type="ECO:0000313" key="4">
    <source>
        <dbReference type="Proteomes" id="UP000001067"/>
    </source>
</evidence>
<dbReference type="InterPro" id="IPR031728">
    <property type="entry name" value="GlcAase_C"/>
</dbReference>
<dbReference type="AlphaFoldDB" id="E3S0M3"/>
<dbReference type="InterPro" id="IPR044861">
    <property type="entry name" value="IPNS-like_FE2OG_OXY"/>
</dbReference>
<keyword evidence="1" id="KW-0732">Signal</keyword>
<dbReference type="PANTHER" id="PTHR36183:SF2">
    <property type="entry name" value="BETA-GLUCURONIDASE C-TERMINAL DOMAIN-CONTAINING PROTEIN"/>
    <property type="match status" value="1"/>
</dbReference>
<dbReference type="Gene3D" id="3.20.20.80">
    <property type="entry name" value="Glycosidases"/>
    <property type="match status" value="1"/>
</dbReference>
<gene>
    <name evidence="3" type="ORF">PTT_15626</name>
</gene>
<dbReference type="SUPFAM" id="SSF51445">
    <property type="entry name" value="(Trans)glycosidases"/>
    <property type="match status" value="1"/>
</dbReference>
<feature type="domain" description="Fe2OG dioxygenase" evidence="2">
    <location>
        <begin position="738"/>
        <end position="838"/>
    </location>
</feature>
<sequence length="906" mass="98254">MVPSLSSLALLSLPALRLALAQSISLSPATTAPNGASDYINPSFAGFGIEPSNLFSFTGADTINQFSVQLLQNLADYAGAPPHLRIGGNTQDYMIFNNTNQQFAWLNNKNSQAQGAIAADSMIIGPNYFAAIDRFPKDSPITFGLNMAYMDSDYQDDIINMAQGAIDGLKNTKLYSFEVGNEPDLWLQNQFRTAPWNGQVYTNQWLDRCSVVYENVLKNAGLPSSFFEAPATASTIGTTFEIKQLVSDGIMDGKDGNKFLATWNQHDYFYFIGVTPTPLTLNDLMDLDATNTQFAYWEKQVGIALDTKLPYVLREMSSVGPIGMPGVSDAFGASLWTLNFFLYAASIGISSVQMHMTDNSNASAWQPIPMYGRETSFVRPQYYAHAAVAQIIGNGNGTTQISTLKTSNVGASYDGRIRSYAAYANDKLQSVTLINAKQANASVSNKGSFTFNLNLGSDNANKQVFISYLTADGADSQMGVTWNGMSYDDVTGKSTSSENTVTVATTDDSGKVAVPVRDSQAAVANIGWQIGVNAVLKPDGTQSKKSNAASPSIRGANYAVATAPRVSTTTPSIGAGLAPTACTPHDETFDTIDLTVASPEEAYQKLSQAASTTGVALVSSLPVRPPIAAIQRLFTRLYADRSLASRLNATYPKRGVFKDACLAPDAPLEIDQKTTVDLSISRLQSLRELDPALVEELGEDFGEIMRFYTYIETEVLPVITRATSNISGLELELTHNGTNNHLRLIDYFPCTAPSAPRCGEHRDYNTYTIVFQDGAVGGLEFDVDGAWKRVPASVDAVISWGWCAAILTNDEVKAVKHRVLRTWPVAQRRTTAVVFVAPDLDTILQPTSGRGTKDAGWSREIQEGCVTVGAFKEIIGKKWRRREGNEPGKVVEGAQDREIQAYLKPV</sequence>
<dbReference type="PANTHER" id="PTHR36183">
    <property type="entry name" value="BETA-GLUCURONIDASE"/>
    <property type="match status" value="1"/>
</dbReference>
<dbReference type="InterPro" id="IPR027443">
    <property type="entry name" value="IPNS-like_sf"/>
</dbReference>
<protein>
    <recommendedName>
        <fullName evidence="2">Fe2OG dioxygenase domain-containing protein</fullName>
    </recommendedName>
</protein>
<evidence type="ECO:0000259" key="2">
    <source>
        <dbReference type="PROSITE" id="PS51471"/>
    </source>
</evidence>
<dbReference type="Proteomes" id="UP000001067">
    <property type="component" value="Unassembled WGS sequence"/>
</dbReference>
<dbReference type="Gene3D" id="2.60.120.330">
    <property type="entry name" value="B-lactam Antibiotic, Isopenicillin N Synthase, Chain"/>
    <property type="match status" value="1"/>
</dbReference>
<feature type="signal peptide" evidence="1">
    <location>
        <begin position="1"/>
        <end position="21"/>
    </location>
</feature>
<dbReference type="InterPro" id="IPR005123">
    <property type="entry name" value="Oxoglu/Fe-dep_dioxygenase_dom"/>
</dbReference>
<dbReference type="InterPro" id="IPR052974">
    <property type="entry name" value="GH79_Enzymes"/>
</dbReference>
<dbReference type="Pfam" id="PF03171">
    <property type="entry name" value="2OG-FeII_Oxy"/>
    <property type="match status" value="1"/>
</dbReference>
<dbReference type="PROSITE" id="PS51471">
    <property type="entry name" value="FE2OG_OXY"/>
    <property type="match status" value="1"/>
</dbReference>
<dbReference type="InterPro" id="IPR017853">
    <property type="entry name" value="GH"/>
</dbReference>
<feature type="chain" id="PRO_5003181706" description="Fe2OG dioxygenase domain-containing protein" evidence="1">
    <location>
        <begin position="22"/>
        <end position="906"/>
    </location>
</feature>